<dbReference type="AlphaFoldDB" id="A0A381E021"/>
<organism evidence="2 3">
    <name type="scientific">Cardiobacterium valvarum</name>
    <dbReference type="NCBI Taxonomy" id="194702"/>
    <lineage>
        <taxon>Bacteria</taxon>
        <taxon>Pseudomonadati</taxon>
        <taxon>Pseudomonadota</taxon>
        <taxon>Gammaproteobacteria</taxon>
        <taxon>Cardiobacteriales</taxon>
        <taxon>Cardiobacteriaceae</taxon>
        <taxon>Cardiobacterium</taxon>
    </lineage>
</organism>
<dbReference type="EMBL" id="UFUW01000001">
    <property type="protein sequence ID" value="SUX19159.1"/>
    <property type="molecule type" value="Genomic_DNA"/>
</dbReference>
<dbReference type="RefSeq" id="WP_115610737.1">
    <property type="nucleotide sequence ID" value="NZ_JBHLZC010000001.1"/>
</dbReference>
<name>A0A381E021_9GAMM</name>
<dbReference type="Proteomes" id="UP000254572">
    <property type="component" value="Unassembled WGS sequence"/>
</dbReference>
<protein>
    <submittedName>
        <fullName evidence="2">Uncharacterized protein</fullName>
    </submittedName>
</protein>
<proteinExistence type="predicted"/>
<keyword evidence="1" id="KW-0732">Signal</keyword>
<keyword evidence="3" id="KW-1185">Reference proteome</keyword>
<gene>
    <name evidence="2" type="ORF">NCTC13294_00444</name>
</gene>
<sequence>MFMTNKSVFAAVLALTIPLAAHAAGEAVDAAAGDAVPPMWQQTWEPFSKALERAGKFSLTADSLQWSICGDAARPLRRVEGDAAQGVLYALGEPACQLSDDTAGSKPHYLHLKAGKNACELNVRLLDEDFALIAWGVYFTSTCAADGGGAR</sequence>
<evidence type="ECO:0000313" key="3">
    <source>
        <dbReference type="Proteomes" id="UP000254572"/>
    </source>
</evidence>
<evidence type="ECO:0000256" key="1">
    <source>
        <dbReference type="SAM" id="SignalP"/>
    </source>
</evidence>
<feature type="signal peptide" evidence="1">
    <location>
        <begin position="1"/>
        <end position="23"/>
    </location>
</feature>
<feature type="chain" id="PRO_5016565742" evidence="1">
    <location>
        <begin position="24"/>
        <end position="151"/>
    </location>
</feature>
<accession>A0A381E021</accession>
<evidence type="ECO:0000313" key="2">
    <source>
        <dbReference type="EMBL" id="SUX19159.1"/>
    </source>
</evidence>
<reference evidence="2 3" key="1">
    <citation type="submission" date="2018-06" db="EMBL/GenBank/DDBJ databases">
        <authorList>
            <consortium name="Pathogen Informatics"/>
            <person name="Doyle S."/>
        </authorList>
    </citation>
    <scope>NUCLEOTIDE SEQUENCE [LARGE SCALE GENOMIC DNA]</scope>
    <source>
        <strain evidence="2 3">NCTC13294</strain>
    </source>
</reference>